<protein>
    <submittedName>
        <fullName evidence="2">Alpha/beta-hydrolase</fullName>
    </submittedName>
</protein>
<dbReference type="InterPro" id="IPR002018">
    <property type="entry name" value="CarbesteraseB"/>
</dbReference>
<name>A0A2J6RIT3_HYAVF</name>
<dbReference type="STRING" id="1149755.A0A2J6RIT3"/>
<gene>
    <name evidence="2" type="ORF">L207DRAFT_635767</name>
</gene>
<keyword evidence="3" id="KW-1185">Reference proteome</keyword>
<proteinExistence type="predicted"/>
<dbReference type="AlphaFoldDB" id="A0A2J6RIT3"/>
<dbReference type="PANTHER" id="PTHR43142:SF5">
    <property type="entry name" value="CARBOXYLIC ESTER HYDROLASE"/>
    <property type="match status" value="1"/>
</dbReference>
<dbReference type="InterPro" id="IPR029058">
    <property type="entry name" value="AB_hydrolase_fold"/>
</dbReference>
<evidence type="ECO:0000313" key="3">
    <source>
        <dbReference type="Proteomes" id="UP000235786"/>
    </source>
</evidence>
<reference evidence="2 3" key="1">
    <citation type="submission" date="2016-04" db="EMBL/GenBank/DDBJ databases">
        <title>A degradative enzymes factory behind the ericoid mycorrhizal symbiosis.</title>
        <authorList>
            <consortium name="DOE Joint Genome Institute"/>
            <person name="Martino E."/>
            <person name="Morin E."/>
            <person name="Grelet G."/>
            <person name="Kuo A."/>
            <person name="Kohler A."/>
            <person name="Daghino S."/>
            <person name="Barry K."/>
            <person name="Choi C."/>
            <person name="Cichocki N."/>
            <person name="Clum A."/>
            <person name="Copeland A."/>
            <person name="Hainaut M."/>
            <person name="Haridas S."/>
            <person name="Labutti K."/>
            <person name="Lindquist E."/>
            <person name="Lipzen A."/>
            <person name="Khouja H.-R."/>
            <person name="Murat C."/>
            <person name="Ohm R."/>
            <person name="Olson A."/>
            <person name="Spatafora J."/>
            <person name="Veneault-Fourrey C."/>
            <person name="Henrissat B."/>
            <person name="Grigoriev I."/>
            <person name="Martin F."/>
            <person name="Perotto S."/>
        </authorList>
    </citation>
    <scope>NUCLEOTIDE SEQUENCE [LARGE SCALE GENOMIC DNA]</scope>
    <source>
        <strain evidence="2 3">F</strain>
    </source>
</reference>
<dbReference type="EMBL" id="KZ613948">
    <property type="protein sequence ID" value="PMD38425.1"/>
    <property type="molecule type" value="Genomic_DNA"/>
</dbReference>
<feature type="domain" description="Carboxylesterase type B" evidence="1">
    <location>
        <begin position="14"/>
        <end position="247"/>
    </location>
</feature>
<dbReference type="Proteomes" id="UP000235786">
    <property type="component" value="Unassembled WGS sequence"/>
</dbReference>
<dbReference type="PANTHER" id="PTHR43142">
    <property type="entry name" value="CARBOXYLIC ESTER HYDROLASE"/>
    <property type="match status" value="1"/>
</dbReference>
<keyword evidence="2" id="KW-0378">Hydrolase</keyword>
<sequence length="560" mass="63507">MSTNESQTFTHPLLGPVTGLINTSTPHTLQFRSIPFAIIAKRFRQSTLLTSFPPTHSRNFTIYGVACPSPPHSDQTEASGGLLPGEEEKIFDEETCLNLTISVPRDALGDERRALPIMVYVHGGGFTVGSAHISALHDTTRLVEFSIQDAHPVIIVSIHYRLHFLGFLACQDFFSEASSLNSPPANFGLHDQRTAFMWIKPFISGFGGDPNRITAFGESAGSGSIAFHMCSDVPLFNRAILMSGLPASVPPLELKYKEAEYRALLKYCDIDEEDPGRLQRLRVFLHHSYQDENFWPRGFPTYFTEDELIGGCDWVDEIVIGDAFYEGWLLIDGLKHVELDKFLLSTHANLGPSNAAKLLSTYGIEDGMDDNLFWNKLSFLMGDIMFSEPIHKFAISLASSKKKKVYRYTQTIRNPFQGSLLHQIPGHHFIDLLFLFQTLRERYPSKRLRDISEEYGRRWIRFAAGEEPWEEYKLDGEKIMVINGRAGFEVRNRREDEVESAISEEGERRYARWEVIGEILGDLVKRDGVRRAMNVKWKWGTDDEIFRLAGLKGPCEDVTV</sequence>
<dbReference type="Gene3D" id="3.40.50.1820">
    <property type="entry name" value="alpha/beta hydrolase"/>
    <property type="match status" value="1"/>
</dbReference>
<evidence type="ECO:0000313" key="2">
    <source>
        <dbReference type="EMBL" id="PMD38425.1"/>
    </source>
</evidence>
<organism evidence="2 3">
    <name type="scientific">Hyaloscypha variabilis (strain UAMH 11265 / GT02V1 / F)</name>
    <name type="common">Meliniomyces variabilis</name>
    <dbReference type="NCBI Taxonomy" id="1149755"/>
    <lineage>
        <taxon>Eukaryota</taxon>
        <taxon>Fungi</taxon>
        <taxon>Dikarya</taxon>
        <taxon>Ascomycota</taxon>
        <taxon>Pezizomycotina</taxon>
        <taxon>Leotiomycetes</taxon>
        <taxon>Helotiales</taxon>
        <taxon>Hyaloscyphaceae</taxon>
        <taxon>Hyaloscypha</taxon>
        <taxon>Hyaloscypha variabilis</taxon>
    </lineage>
</organism>
<evidence type="ECO:0000259" key="1">
    <source>
        <dbReference type="Pfam" id="PF00135"/>
    </source>
</evidence>
<accession>A0A2J6RIT3</accession>
<dbReference type="Pfam" id="PF00135">
    <property type="entry name" value="COesterase"/>
    <property type="match status" value="1"/>
</dbReference>
<dbReference type="SUPFAM" id="SSF53474">
    <property type="entry name" value="alpha/beta-Hydrolases"/>
    <property type="match status" value="1"/>
</dbReference>
<dbReference type="GO" id="GO:0016787">
    <property type="term" value="F:hydrolase activity"/>
    <property type="evidence" value="ECO:0007669"/>
    <property type="project" value="UniProtKB-KW"/>
</dbReference>
<dbReference type="OrthoDB" id="3200163at2759"/>